<comment type="caution">
    <text evidence="1">The sequence shown here is derived from an EMBL/GenBank/DDBJ whole genome shotgun (WGS) entry which is preliminary data.</text>
</comment>
<organism evidence="1 2">
    <name type="scientific">Candidatus Wallbacteria bacterium HGW-Wallbacteria-1</name>
    <dbReference type="NCBI Taxonomy" id="2013854"/>
    <lineage>
        <taxon>Bacteria</taxon>
        <taxon>Candidatus Walliibacteriota</taxon>
    </lineage>
</organism>
<name>A0A2N1PLP8_9BACT</name>
<evidence type="ECO:0000313" key="1">
    <source>
        <dbReference type="EMBL" id="PKK89202.1"/>
    </source>
</evidence>
<evidence type="ECO:0000313" key="2">
    <source>
        <dbReference type="Proteomes" id="UP000233256"/>
    </source>
</evidence>
<gene>
    <name evidence="1" type="ORF">CVV64_15445</name>
</gene>
<sequence length="66" mass="7619">MRERNNLKGFKKVSLSGFFFSIICGSDFSDNLDFPFQAIEFAAILNSLMMYDSPFNINCPKYSNEF</sequence>
<dbReference type="EMBL" id="PGXC01000023">
    <property type="protein sequence ID" value="PKK89202.1"/>
    <property type="molecule type" value="Genomic_DNA"/>
</dbReference>
<protein>
    <submittedName>
        <fullName evidence="1">Uncharacterized protein</fullName>
    </submittedName>
</protein>
<dbReference type="Proteomes" id="UP000233256">
    <property type="component" value="Unassembled WGS sequence"/>
</dbReference>
<accession>A0A2N1PLP8</accession>
<dbReference type="AlphaFoldDB" id="A0A2N1PLP8"/>
<reference evidence="1 2" key="1">
    <citation type="journal article" date="2017" name="ISME J.">
        <title>Potential for microbial H2 and metal transformations associated with novel bacteria and archaea in deep terrestrial subsurface sediments.</title>
        <authorList>
            <person name="Hernsdorf A.W."/>
            <person name="Amano Y."/>
            <person name="Miyakawa K."/>
            <person name="Ise K."/>
            <person name="Suzuki Y."/>
            <person name="Anantharaman K."/>
            <person name="Probst A."/>
            <person name="Burstein D."/>
            <person name="Thomas B.C."/>
            <person name="Banfield J.F."/>
        </authorList>
    </citation>
    <scope>NUCLEOTIDE SEQUENCE [LARGE SCALE GENOMIC DNA]</scope>
    <source>
        <strain evidence="1">HGW-Wallbacteria-1</strain>
    </source>
</reference>
<proteinExistence type="predicted"/>